<organism evidence="1 2">
    <name type="scientific">Elysia crispata</name>
    <name type="common">lettuce slug</name>
    <dbReference type="NCBI Taxonomy" id="231223"/>
    <lineage>
        <taxon>Eukaryota</taxon>
        <taxon>Metazoa</taxon>
        <taxon>Spiralia</taxon>
        <taxon>Lophotrochozoa</taxon>
        <taxon>Mollusca</taxon>
        <taxon>Gastropoda</taxon>
        <taxon>Heterobranchia</taxon>
        <taxon>Euthyneura</taxon>
        <taxon>Panpulmonata</taxon>
        <taxon>Sacoglossa</taxon>
        <taxon>Placobranchoidea</taxon>
        <taxon>Plakobranchidae</taxon>
        <taxon>Elysia</taxon>
    </lineage>
</organism>
<sequence length="224" mass="25001">MPVKARRKSLSDRAEMEKKWLVSTHVPNIGLSRDVSEKKKFGFFTLKLEASRDNSKKEAIKKNGLWEGQVDFIVQHRCPGVSTAGPHTKTSLVVTCFLGLSGTWTRIIWASGVDCAQICSYNFILRGSNSDSTTYFLPRHLLTSDRNVKFLLLAAPSVELTCPSQPPGPARSFEPGNWLGGLSVSAAYRQPVEMFQNQFPYGRDLQVELLVTRSEILAVLTRLI</sequence>
<keyword evidence="2" id="KW-1185">Reference proteome</keyword>
<reference evidence="1" key="1">
    <citation type="journal article" date="2023" name="G3 (Bethesda)">
        <title>A reference genome for the long-term kleptoplast-retaining sea slug Elysia crispata morphotype clarki.</title>
        <authorList>
            <person name="Eastman K.E."/>
            <person name="Pendleton A.L."/>
            <person name="Shaikh M.A."/>
            <person name="Suttiyut T."/>
            <person name="Ogas R."/>
            <person name="Tomko P."/>
            <person name="Gavelis G."/>
            <person name="Widhalm J.R."/>
            <person name="Wisecaver J.H."/>
        </authorList>
    </citation>
    <scope>NUCLEOTIDE SEQUENCE</scope>
    <source>
        <strain evidence="1">ECLA1</strain>
    </source>
</reference>
<dbReference type="AlphaFoldDB" id="A0AAE1DSQ2"/>
<protein>
    <submittedName>
        <fullName evidence="1">Uncharacterized protein</fullName>
    </submittedName>
</protein>
<dbReference type="Proteomes" id="UP001283361">
    <property type="component" value="Unassembled WGS sequence"/>
</dbReference>
<comment type="caution">
    <text evidence="1">The sequence shown here is derived from an EMBL/GenBank/DDBJ whole genome shotgun (WGS) entry which is preliminary data.</text>
</comment>
<dbReference type="EMBL" id="JAWDGP010002675">
    <property type="protein sequence ID" value="KAK3780900.1"/>
    <property type="molecule type" value="Genomic_DNA"/>
</dbReference>
<accession>A0AAE1DSQ2</accession>
<evidence type="ECO:0000313" key="2">
    <source>
        <dbReference type="Proteomes" id="UP001283361"/>
    </source>
</evidence>
<evidence type="ECO:0000313" key="1">
    <source>
        <dbReference type="EMBL" id="KAK3780900.1"/>
    </source>
</evidence>
<proteinExistence type="predicted"/>
<gene>
    <name evidence="1" type="ORF">RRG08_052057</name>
</gene>
<name>A0AAE1DSQ2_9GAST</name>